<dbReference type="EMBL" id="BOMB01000046">
    <property type="protein sequence ID" value="GID15637.1"/>
    <property type="molecule type" value="Genomic_DNA"/>
</dbReference>
<reference evidence="3" key="1">
    <citation type="submission" date="2021-01" db="EMBL/GenBank/DDBJ databases">
        <title>Whole genome shotgun sequence of Actinocatenispora rupis NBRC 107355.</title>
        <authorList>
            <person name="Komaki H."/>
            <person name="Tamura T."/>
        </authorList>
    </citation>
    <scope>NUCLEOTIDE SEQUENCE</scope>
    <source>
        <strain evidence="3">NBRC 107355</strain>
    </source>
</reference>
<comment type="caution">
    <text evidence="3">The sequence shown here is derived from an EMBL/GenBank/DDBJ whole genome shotgun (WGS) entry which is preliminary data.</text>
</comment>
<feature type="domain" description="Helix-turn-helix type 11" evidence="1">
    <location>
        <begin position="6"/>
        <end position="62"/>
    </location>
</feature>
<accession>A0A8J3NFS3</accession>
<dbReference type="PROSITE" id="PS52050">
    <property type="entry name" value="WYL"/>
    <property type="match status" value="1"/>
</dbReference>
<dbReference type="AlphaFoldDB" id="A0A8J3NFS3"/>
<protein>
    <submittedName>
        <fullName evidence="3">Transcriptional regulator</fullName>
    </submittedName>
</protein>
<gene>
    <name evidence="3" type="ORF">Aru02nite_65260</name>
</gene>
<dbReference type="Gene3D" id="1.10.10.10">
    <property type="entry name" value="Winged helix-like DNA-binding domain superfamily/Winged helix DNA-binding domain"/>
    <property type="match status" value="1"/>
</dbReference>
<name>A0A8J3NFS3_9ACTN</name>
<dbReference type="InterPro" id="IPR026881">
    <property type="entry name" value="WYL_dom"/>
</dbReference>
<dbReference type="PANTHER" id="PTHR34580:SF1">
    <property type="entry name" value="PROTEIN PAFC"/>
    <property type="match status" value="1"/>
</dbReference>
<evidence type="ECO:0000259" key="1">
    <source>
        <dbReference type="Pfam" id="PF08279"/>
    </source>
</evidence>
<dbReference type="RefSeq" id="WP_203664031.1">
    <property type="nucleotide sequence ID" value="NZ_BAAAZM010000001.1"/>
</dbReference>
<dbReference type="InterPro" id="IPR051534">
    <property type="entry name" value="CBASS_pafABC_assoc_protein"/>
</dbReference>
<organism evidence="3 4">
    <name type="scientific">Actinocatenispora rupis</name>
    <dbReference type="NCBI Taxonomy" id="519421"/>
    <lineage>
        <taxon>Bacteria</taxon>
        <taxon>Bacillati</taxon>
        <taxon>Actinomycetota</taxon>
        <taxon>Actinomycetes</taxon>
        <taxon>Micromonosporales</taxon>
        <taxon>Micromonosporaceae</taxon>
        <taxon>Actinocatenispora</taxon>
    </lineage>
</organism>
<proteinExistence type="predicted"/>
<dbReference type="Proteomes" id="UP000612808">
    <property type="component" value="Unassembled WGS sequence"/>
</dbReference>
<dbReference type="InterPro" id="IPR013196">
    <property type="entry name" value="HTH_11"/>
</dbReference>
<dbReference type="InterPro" id="IPR036390">
    <property type="entry name" value="WH_DNA-bd_sf"/>
</dbReference>
<evidence type="ECO:0000259" key="2">
    <source>
        <dbReference type="Pfam" id="PF13280"/>
    </source>
</evidence>
<keyword evidence="4" id="KW-1185">Reference proteome</keyword>
<evidence type="ECO:0000313" key="4">
    <source>
        <dbReference type="Proteomes" id="UP000612808"/>
    </source>
</evidence>
<dbReference type="InterPro" id="IPR036388">
    <property type="entry name" value="WH-like_DNA-bd_sf"/>
</dbReference>
<dbReference type="Pfam" id="PF13280">
    <property type="entry name" value="WYL"/>
    <property type="match status" value="1"/>
</dbReference>
<dbReference type="PANTHER" id="PTHR34580">
    <property type="match status" value="1"/>
</dbReference>
<dbReference type="Pfam" id="PF08279">
    <property type="entry name" value="HTH_11"/>
    <property type="match status" value="1"/>
</dbReference>
<sequence length="241" mass="25775">MNRTDRLYAMVEELRAVAPRPRSARWLAARFEVSARTVERDLAALQQAGVPIHARTGRSGGYVLDPARTLPPLAITATEATALAAGLHALAASPFADTARTALQKILAVLPASERAAAADLADRVRMIGPPAEVRVPDAVRVALAGRRVLRLAYTDRGGAVSERDVEPVGFLGGDHWYLIGWCRLRDGVRGFRLDRIVAAESLAEVAPPRPVDLSAVDALGHELVGLDVIANTDRTVSRCG</sequence>
<feature type="domain" description="WYL" evidence="2">
    <location>
        <begin position="138"/>
        <end position="201"/>
    </location>
</feature>
<evidence type="ECO:0000313" key="3">
    <source>
        <dbReference type="EMBL" id="GID15637.1"/>
    </source>
</evidence>
<dbReference type="SUPFAM" id="SSF46785">
    <property type="entry name" value="Winged helix' DNA-binding domain"/>
    <property type="match status" value="1"/>
</dbReference>